<evidence type="ECO:0000256" key="2">
    <source>
        <dbReference type="ARBA" id="ARBA00040895"/>
    </source>
</evidence>
<dbReference type="InterPro" id="IPR009737">
    <property type="entry name" value="Aim32/Apd1-like"/>
</dbReference>
<dbReference type="SUPFAM" id="SSF52833">
    <property type="entry name" value="Thioredoxin-like"/>
    <property type="match status" value="1"/>
</dbReference>
<organism evidence="4 5">
    <name type="scientific">Myxozyma melibiosi</name>
    <dbReference type="NCBI Taxonomy" id="54550"/>
    <lineage>
        <taxon>Eukaryota</taxon>
        <taxon>Fungi</taxon>
        <taxon>Dikarya</taxon>
        <taxon>Ascomycota</taxon>
        <taxon>Saccharomycotina</taxon>
        <taxon>Lipomycetes</taxon>
        <taxon>Lipomycetales</taxon>
        <taxon>Lipomycetaceae</taxon>
        <taxon>Myxozyma</taxon>
    </lineage>
</organism>
<dbReference type="RefSeq" id="XP_064770163.1">
    <property type="nucleotide sequence ID" value="XM_064911313.1"/>
</dbReference>
<gene>
    <name evidence="4" type="ORF">BZA70DRAFT_270558</name>
</gene>
<dbReference type="GeneID" id="90036825"/>
<feature type="region of interest" description="Disordered" evidence="3">
    <location>
        <begin position="19"/>
        <end position="46"/>
    </location>
</feature>
<proteinExistence type="inferred from homology"/>
<dbReference type="PANTHER" id="PTHR31902">
    <property type="entry name" value="ACTIN PATCHES DISTAL PROTEIN 1"/>
    <property type="match status" value="1"/>
</dbReference>
<dbReference type="CDD" id="cd03062">
    <property type="entry name" value="TRX_Fd_Sucrase"/>
    <property type="match status" value="1"/>
</dbReference>
<dbReference type="PANTHER" id="PTHR31902:SF7">
    <property type="entry name" value="ALTERED INHERITANCE OF MITOCHONDRIA PROTEIN 32"/>
    <property type="match status" value="1"/>
</dbReference>
<dbReference type="Pfam" id="PF06999">
    <property type="entry name" value="Suc_Fer-like"/>
    <property type="match status" value="1"/>
</dbReference>
<name>A0ABR1FBB0_9ASCO</name>
<dbReference type="Proteomes" id="UP001498771">
    <property type="component" value="Unassembled WGS sequence"/>
</dbReference>
<protein>
    <recommendedName>
        <fullName evidence="2">Altered inheritance of mitochondria protein 32</fullName>
    </recommendedName>
</protein>
<dbReference type="InterPro" id="IPR036249">
    <property type="entry name" value="Thioredoxin-like_sf"/>
</dbReference>
<sequence>MNSFRGIRRLVAATSLPSSRRFAGTSSPRQRIPIFGPGSNTEPSAAPETRLGQYEIVDSCPEPDFDTGCTFCQPEFPPDLQVKSGAPLAGTAPSVGRHLLVSTGHSEWPNKTELDPASLEAKLRDLQRTGGIRRDPDFNYLVTSTDLAPPEDKDSWSIHMYPDNLYFPRVPFAKADAFMKRYLVPSRAQEAEGFEEEVEVRKAENPIIAICGHTSRDMRCGIVGPMLKAEFEQVLGAKGLLYDSTTDKGVKVAIVSHVGGHVYAGNVIIFDGRGNSIWYGLVQPKHVQGIVKQTIERKQIIRPLYRGGTILD</sequence>
<accession>A0ABR1FBB0</accession>
<dbReference type="Gene3D" id="3.40.30.10">
    <property type="entry name" value="Glutaredoxin"/>
    <property type="match status" value="1"/>
</dbReference>
<evidence type="ECO:0000256" key="1">
    <source>
        <dbReference type="ARBA" id="ARBA00038208"/>
    </source>
</evidence>
<comment type="similarity">
    <text evidence="1">Belongs to the AIM32 family.</text>
</comment>
<evidence type="ECO:0000256" key="3">
    <source>
        <dbReference type="SAM" id="MobiDB-lite"/>
    </source>
</evidence>
<evidence type="ECO:0000313" key="4">
    <source>
        <dbReference type="EMBL" id="KAK7207130.1"/>
    </source>
</evidence>
<reference evidence="4 5" key="1">
    <citation type="submission" date="2024-03" db="EMBL/GenBank/DDBJ databases">
        <title>Genome-scale model development and genomic sequencing of the oleaginous clade Lipomyces.</title>
        <authorList>
            <consortium name="Lawrence Berkeley National Laboratory"/>
            <person name="Czajka J.J."/>
            <person name="Han Y."/>
            <person name="Kim J."/>
            <person name="Mondo S.J."/>
            <person name="Hofstad B.A."/>
            <person name="Robles A."/>
            <person name="Haridas S."/>
            <person name="Riley R."/>
            <person name="LaButti K."/>
            <person name="Pangilinan J."/>
            <person name="Andreopoulos W."/>
            <person name="Lipzen A."/>
            <person name="Yan J."/>
            <person name="Wang M."/>
            <person name="Ng V."/>
            <person name="Grigoriev I.V."/>
            <person name="Spatafora J.W."/>
            <person name="Magnuson J.K."/>
            <person name="Baker S.E."/>
            <person name="Pomraning K.R."/>
        </authorList>
    </citation>
    <scope>NUCLEOTIDE SEQUENCE [LARGE SCALE GENOMIC DNA]</scope>
    <source>
        <strain evidence="4 5">Phaff 52-87</strain>
    </source>
</reference>
<evidence type="ECO:0000313" key="5">
    <source>
        <dbReference type="Proteomes" id="UP001498771"/>
    </source>
</evidence>
<comment type="caution">
    <text evidence="4">The sequence shown here is derived from an EMBL/GenBank/DDBJ whole genome shotgun (WGS) entry which is preliminary data.</text>
</comment>
<dbReference type="EMBL" id="JBBJBU010000001">
    <property type="protein sequence ID" value="KAK7207130.1"/>
    <property type="molecule type" value="Genomic_DNA"/>
</dbReference>
<keyword evidence="5" id="KW-1185">Reference proteome</keyword>